<keyword evidence="1" id="KW-0346">Stress response</keyword>
<feature type="domain" description="SHSP" evidence="4">
    <location>
        <begin position="39"/>
        <end position="150"/>
    </location>
</feature>
<accession>A0AAW1QF33</accession>
<comment type="similarity">
    <text evidence="2 3">Belongs to the small heat shock protein (HSP20) family.</text>
</comment>
<evidence type="ECO:0000313" key="6">
    <source>
        <dbReference type="Proteomes" id="UP001489004"/>
    </source>
</evidence>
<name>A0AAW1QF33_9CHLO</name>
<protein>
    <recommendedName>
        <fullName evidence="4">SHSP domain-containing protein</fullName>
    </recommendedName>
</protein>
<dbReference type="Proteomes" id="UP001489004">
    <property type="component" value="Unassembled WGS sequence"/>
</dbReference>
<comment type="caution">
    <text evidence="5">The sequence shown here is derived from an EMBL/GenBank/DDBJ whole genome shotgun (WGS) entry which is preliminary data.</text>
</comment>
<dbReference type="InterPro" id="IPR002068">
    <property type="entry name" value="A-crystallin/Hsp20_dom"/>
</dbReference>
<evidence type="ECO:0000256" key="3">
    <source>
        <dbReference type="RuleBase" id="RU003616"/>
    </source>
</evidence>
<sequence>MALALGGPFFGGGDFFDSLFGPVYQGRGQTDTDATRRDARGRLRLIPLDVKEYNDHFEIKADIPGVGRDHIKLLIDGDVLTLDVERPPEKEEKDVKWHRMERQVDFARRSIRLPDNADLSKIKATYVNGVLTVEIPKIDQKGRQRQINVE</sequence>
<dbReference type="InterPro" id="IPR031107">
    <property type="entry name" value="Small_HSP"/>
</dbReference>
<organism evidence="5 6">
    <name type="scientific">[Myrmecia] bisecta</name>
    <dbReference type="NCBI Taxonomy" id="41462"/>
    <lineage>
        <taxon>Eukaryota</taxon>
        <taxon>Viridiplantae</taxon>
        <taxon>Chlorophyta</taxon>
        <taxon>core chlorophytes</taxon>
        <taxon>Trebouxiophyceae</taxon>
        <taxon>Trebouxiales</taxon>
        <taxon>Trebouxiaceae</taxon>
        <taxon>Myrmecia</taxon>
    </lineage>
</organism>
<evidence type="ECO:0000313" key="5">
    <source>
        <dbReference type="EMBL" id="KAK9819962.1"/>
    </source>
</evidence>
<dbReference type="CDD" id="cd06464">
    <property type="entry name" value="ACD_sHsps-like"/>
    <property type="match status" value="1"/>
</dbReference>
<dbReference type="SUPFAM" id="SSF49764">
    <property type="entry name" value="HSP20-like chaperones"/>
    <property type="match status" value="1"/>
</dbReference>
<evidence type="ECO:0000259" key="4">
    <source>
        <dbReference type="PROSITE" id="PS01031"/>
    </source>
</evidence>
<dbReference type="PANTHER" id="PTHR11527">
    <property type="entry name" value="HEAT-SHOCK PROTEIN 20 FAMILY MEMBER"/>
    <property type="match status" value="1"/>
</dbReference>
<dbReference type="PROSITE" id="PS01031">
    <property type="entry name" value="SHSP"/>
    <property type="match status" value="1"/>
</dbReference>
<keyword evidence="6" id="KW-1185">Reference proteome</keyword>
<reference evidence="5 6" key="1">
    <citation type="journal article" date="2024" name="Nat. Commun.">
        <title>Phylogenomics reveals the evolutionary origins of lichenization in chlorophyte algae.</title>
        <authorList>
            <person name="Puginier C."/>
            <person name="Libourel C."/>
            <person name="Otte J."/>
            <person name="Skaloud P."/>
            <person name="Haon M."/>
            <person name="Grisel S."/>
            <person name="Petersen M."/>
            <person name="Berrin J.G."/>
            <person name="Delaux P.M."/>
            <person name="Dal Grande F."/>
            <person name="Keller J."/>
        </authorList>
    </citation>
    <scope>NUCLEOTIDE SEQUENCE [LARGE SCALE GENOMIC DNA]</scope>
    <source>
        <strain evidence="5 6">SAG 2043</strain>
    </source>
</reference>
<gene>
    <name evidence="5" type="ORF">WJX72_004492</name>
</gene>
<dbReference type="Pfam" id="PF00011">
    <property type="entry name" value="HSP20"/>
    <property type="match status" value="1"/>
</dbReference>
<evidence type="ECO:0000256" key="1">
    <source>
        <dbReference type="ARBA" id="ARBA00023016"/>
    </source>
</evidence>
<evidence type="ECO:0000256" key="2">
    <source>
        <dbReference type="PROSITE-ProRule" id="PRU00285"/>
    </source>
</evidence>
<dbReference type="AlphaFoldDB" id="A0AAW1QF33"/>
<dbReference type="InterPro" id="IPR008978">
    <property type="entry name" value="HSP20-like_chaperone"/>
</dbReference>
<dbReference type="Gene3D" id="2.60.40.790">
    <property type="match status" value="1"/>
</dbReference>
<dbReference type="EMBL" id="JALJOR010000003">
    <property type="protein sequence ID" value="KAK9819962.1"/>
    <property type="molecule type" value="Genomic_DNA"/>
</dbReference>
<proteinExistence type="inferred from homology"/>